<sequence length="190" mass="20584">MTATVEAKPGHGTGMGLDKRIPFVAAQAILLLLCFTVAKERSKHPSCHRLDVWLGSCNWIFGTMVLLQGVQIHRSNTALPGRIDRALATMLKFVTGVMGCVGLVGLGLTANSSKCSTASPFLWWTSFTIAWLVLLCLVLHGCAWLSRRNPATPSQKFAGDTVYLTMGWTDEDLEYNYDGNVNVAGAPNAL</sequence>
<feature type="transmembrane region" description="Helical" evidence="1">
    <location>
        <begin position="121"/>
        <end position="146"/>
    </location>
</feature>
<evidence type="ECO:0000313" key="3">
    <source>
        <dbReference type="Proteomes" id="UP000028828"/>
    </source>
</evidence>
<name>A0A086J948_TOXGO</name>
<evidence type="ECO:0000313" key="2">
    <source>
        <dbReference type="EMBL" id="KFG28666.1"/>
    </source>
</evidence>
<dbReference type="OrthoDB" id="329339at2759"/>
<keyword evidence="1" id="KW-1133">Transmembrane helix</keyword>
<comment type="caution">
    <text evidence="2">The sequence shown here is derived from an EMBL/GenBank/DDBJ whole genome shotgun (WGS) entry which is preliminary data.</text>
</comment>
<keyword evidence="1" id="KW-0472">Membrane</keyword>
<feature type="transmembrane region" description="Helical" evidence="1">
    <location>
        <begin position="90"/>
        <end position="109"/>
    </location>
</feature>
<feature type="transmembrane region" description="Helical" evidence="1">
    <location>
        <begin position="20"/>
        <end position="38"/>
    </location>
</feature>
<dbReference type="EMBL" id="AEYI02002321">
    <property type="protein sequence ID" value="KFG28666.1"/>
    <property type="molecule type" value="Genomic_DNA"/>
</dbReference>
<dbReference type="Proteomes" id="UP000028828">
    <property type="component" value="Unassembled WGS sequence"/>
</dbReference>
<keyword evidence="1 2" id="KW-0812">Transmembrane</keyword>
<dbReference type="VEuPathDB" id="ToxoDB:TGP89_311420"/>
<accession>A0A086J948</accession>
<dbReference type="AlphaFoldDB" id="A0A086J948"/>
<reference evidence="2 3" key="1">
    <citation type="submission" date="2014-03" db="EMBL/GenBank/DDBJ databases">
        <authorList>
            <person name="Sibley D."/>
            <person name="Venepally P."/>
            <person name="Karamycheva S."/>
            <person name="Hadjithomas M."/>
            <person name="Khan A."/>
            <person name="Brunk B."/>
            <person name="Roos D."/>
            <person name="Caler E."/>
            <person name="Lorenzi H."/>
        </authorList>
    </citation>
    <scope>NUCLEOTIDE SEQUENCE [LARGE SCALE GENOMIC DNA]</scope>
    <source>
        <strain evidence="3">p89</strain>
    </source>
</reference>
<evidence type="ECO:0000256" key="1">
    <source>
        <dbReference type="SAM" id="Phobius"/>
    </source>
</evidence>
<gene>
    <name evidence="2" type="ORF">TGP89_311420</name>
</gene>
<organism evidence="2 3">
    <name type="scientific">Toxoplasma gondii p89</name>
    <dbReference type="NCBI Taxonomy" id="943119"/>
    <lineage>
        <taxon>Eukaryota</taxon>
        <taxon>Sar</taxon>
        <taxon>Alveolata</taxon>
        <taxon>Apicomplexa</taxon>
        <taxon>Conoidasida</taxon>
        <taxon>Coccidia</taxon>
        <taxon>Eucoccidiorida</taxon>
        <taxon>Eimeriorina</taxon>
        <taxon>Sarcocystidae</taxon>
        <taxon>Toxoplasma</taxon>
    </lineage>
</organism>
<protein>
    <submittedName>
        <fullName evidence="2">Putative transmembrane protein</fullName>
    </submittedName>
</protein>
<proteinExistence type="predicted"/>
<feature type="transmembrane region" description="Helical" evidence="1">
    <location>
        <begin position="50"/>
        <end position="70"/>
    </location>
</feature>